<reference evidence="2" key="1">
    <citation type="submission" date="2013-02" db="EMBL/GenBank/DDBJ databases">
        <title>Comparative genomics of Borrelia species.</title>
        <authorList>
            <person name="Schwan T.G."/>
            <person name="Raffel S.J."/>
            <person name="Porcella S.F."/>
        </authorList>
    </citation>
    <scope>NUCLEOTIDE SEQUENCE</scope>
    <source>
        <strain evidence="2">DOU</strain>
        <plasmid evidence="2">unnamed</plasmid>
    </source>
</reference>
<feature type="region of interest" description="Disordered" evidence="1">
    <location>
        <begin position="23"/>
        <end position="67"/>
    </location>
</feature>
<organism evidence="2">
    <name type="scientific">Borrelia crocidurae DOU</name>
    <dbReference type="NCBI Taxonomy" id="1293575"/>
    <lineage>
        <taxon>Bacteria</taxon>
        <taxon>Pseudomonadati</taxon>
        <taxon>Spirochaetota</taxon>
        <taxon>Spirochaetia</taxon>
        <taxon>Spirochaetales</taxon>
        <taxon>Borreliaceae</taxon>
        <taxon>Borrelia</taxon>
    </lineage>
</organism>
<gene>
    <name evidence="2" type="ORF">BCD_1238</name>
</gene>
<dbReference type="RefSeq" id="WP_025401268.1">
    <property type="nucleotide sequence ID" value="NZ_CP004313.1"/>
</dbReference>
<evidence type="ECO:0000256" key="1">
    <source>
        <dbReference type="SAM" id="MobiDB-lite"/>
    </source>
</evidence>
<keyword evidence="2" id="KW-0614">Plasmid</keyword>
<geneLocation type="plasmid" evidence="2">
    <name>unnamed</name>
</geneLocation>
<feature type="compositionally biased region" description="Basic and acidic residues" evidence="1">
    <location>
        <begin position="296"/>
        <end position="307"/>
    </location>
</feature>
<evidence type="ECO:0000313" key="2">
    <source>
        <dbReference type="EMBL" id="AHH07304.1"/>
    </source>
</evidence>
<feature type="compositionally biased region" description="Basic and acidic residues" evidence="1">
    <location>
        <begin position="23"/>
        <end position="65"/>
    </location>
</feature>
<name>W5SJK0_9SPIR</name>
<dbReference type="EMBL" id="CP004313">
    <property type="protein sequence ID" value="AHH07304.1"/>
    <property type="molecule type" value="Genomic_DNA"/>
</dbReference>
<dbReference type="Pfam" id="PF05113">
    <property type="entry name" value="DUF693"/>
    <property type="match status" value="2"/>
</dbReference>
<feature type="region of interest" description="Disordered" evidence="1">
    <location>
        <begin position="270"/>
        <end position="307"/>
    </location>
</feature>
<dbReference type="HOGENOM" id="CLU_073262_0_0_12"/>
<sequence length="402" mass="46590">MEPRLLKYDFKIEFYDQPKIYEIPKKENETQTEKAKEKSTPKEKPKEETKTEETKETEEKKKNTNEPKIVLRTTDGIHIDIQISDVYTSNNYICSKQAKLTIWNLPIDFNDNLQSGNIVTIYYKKFAEVKDYDFIMSGYLGTPMSTDYPSGDFSVELEIHLASKSNYFHRALNPNQFQGMTVEDAIKSAFPGRNIINMTYENKKHIINESFCANTPVEFIEKITKKYVQSVRTDIEPKDHTQLIREASLNTTHTECNYIFTNYVPIQTETEKKEETEKNKPIQKDKNPKTETPTTDTKEEETKKDTDKDYEPLEDYLLEFIPQQEVTIGSNRNIKFIYWNAKIMYTHKLKVGDKVSFIDGTGNKIKGTISQADAVLSNIGECSLILKLYDDANFLNIKGEAK</sequence>
<dbReference type="InterPro" id="IPR007800">
    <property type="entry name" value="DUF693"/>
</dbReference>
<dbReference type="AlphaFoldDB" id="W5SJK0"/>
<accession>W5SJK0</accession>
<protein>
    <submittedName>
        <fullName evidence="2">Uncharacterized protein</fullName>
    </submittedName>
</protein>
<proteinExistence type="predicted"/>
<feature type="compositionally biased region" description="Basic and acidic residues" evidence="1">
    <location>
        <begin position="270"/>
        <end position="289"/>
    </location>
</feature>